<dbReference type="PANTHER" id="PTHR46847:SF1">
    <property type="entry name" value="D-ALLOSE-BINDING PERIPLASMIC PROTEIN-RELATED"/>
    <property type="match status" value="1"/>
</dbReference>
<gene>
    <name evidence="6" type="ORF">U14_00269</name>
</gene>
<comment type="similarity">
    <text evidence="2">Belongs to the bacterial solute-binding protein 2 family.</text>
</comment>
<dbReference type="Gene3D" id="3.40.50.2300">
    <property type="match status" value="4"/>
</dbReference>
<protein>
    <submittedName>
        <fullName evidence="6">Periplasmic binding protein/LacI transcriptional regulator</fullName>
    </submittedName>
</protein>
<dbReference type="STRING" id="1499966.U14_00269"/>
<accession>A0A0S6VPR0</accession>
<keyword evidence="3 4" id="KW-0732">Signal</keyword>
<reference evidence="6" key="1">
    <citation type="journal article" date="2015" name="PeerJ">
        <title>First genomic representation of candidate bacterial phylum KSB3 points to enhanced environmental sensing as a trigger of wastewater bulking.</title>
        <authorList>
            <person name="Sekiguchi Y."/>
            <person name="Ohashi A."/>
            <person name="Parks D.H."/>
            <person name="Yamauchi T."/>
            <person name="Tyson G.W."/>
            <person name="Hugenholtz P."/>
        </authorList>
    </citation>
    <scope>NUCLEOTIDE SEQUENCE [LARGE SCALE GENOMIC DNA]</scope>
</reference>
<evidence type="ECO:0000313" key="6">
    <source>
        <dbReference type="EMBL" id="GAK49051.1"/>
    </source>
</evidence>
<name>A0A0S6VPR0_9BACT</name>
<dbReference type="GO" id="GO:0030313">
    <property type="term" value="C:cell envelope"/>
    <property type="evidence" value="ECO:0007669"/>
    <property type="project" value="UniProtKB-SubCell"/>
</dbReference>
<dbReference type="Pfam" id="PF13407">
    <property type="entry name" value="Peripla_BP_4"/>
    <property type="match status" value="2"/>
</dbReference>
<dbReference type="InterPro" id="IPR028082">
    <property type="entry name" value="Peripla_BP_I"/>
</dbReference>
<feature type="domain" description="Periplasmic binding protein" evidence="5">
    <location>
        <begin position="29"/>
        <end position="291"/>
    </location>
</feature>
<dbReference type="EMBL" id="DF820455">
    <property type="protein sequence ID" value="GAK49051.1"/>
    <property type="molecule type" value="Genomic_DNA"/>
</dbReference>
<dbReference type="GO" id="GO:0030246">
    <property type="term" value="F:carbohydrate binding"/>
    <property type="evidence" value="ECO:0007669"/>
    <property type="project" value="UniProtKB-ARBA"/>
</dbReference>
<dbReference type="InterPro" id="IPR025997">
    <property type="entry name" value="SBP_2_dom"/>
</dbReference>
<evidence type="ECO:0000256" key="3">
    <source>
        <dbReference type="ARBA" id="ARBA00022729"/>
    </source>
</evidence>
<organism evidence="6">
    <name type="scientific">Candidatus Moduliflexus flocculans</name>
    <dbReference type="NCBI Taxonomy" id="1499966"/>
    <lineage>
        <taxon>Bacteria</taxon>
        <taxon>Candidatus Moduliflexota</taxon>
        <taxon>Candidatus Moduliflexia</taxon>
        <taxon>Candidatus Moduliflexales</taxon>
        <taxon>Candidatus Moduliflexaceae</taxon>
    </lineage>
</organism>
<dbReference type="SUPFAM" id="SSF53822">
    <property type="entry name" value="Periplasmic binding protein-like I"/>
    <property type="match status" value="2"/>
</dbReference>
<dbReference type="HOGENOM" id="CLU_445978_0_0_0"/>
<comment type="subcellular location">
    <subcellularLocation>
        <location evidence="1">Cell envelope</location>
    </subcellularLocation>
</comment>
<sequence>MLRKMAIAIICMIIFLGTQSADAQNDVKIALVMKALSNPFFLKMQTGAKEYAEKQKLPLEIFGIERETDVERQISIVENLITRGYGAIVIAPADSKALIPVCKKASEKGIIIVNIDNPFHKEVLQAAQLSIPFVGSDNRAGAAMVGAYLQQKMGKTGNVFVIEGIRGVENAELRKQGFIEAVTTDSQIQIAASETANWHTDEAFSVVSNLLEQTQNVNAIFCANDNMALGAIQALDMLGLAGKVWVGAYDNIEEARQEMRNQRLHATIEQHPELMGAYGVMLAARALTGEKLPDDTATPLDLITYEGFEKKIGFSISNGANPFFASLQQGAANAADLFGVQLNVVDAGDDDAQQLLDLQAFIQTPVDLIILNPTNADTVAPALEMAESSGIKMITVDRKASRDDLVISHVASDNVAGGRMAGEYIAARLQNKGAILELEGIPGTSAAHERGQGFNDIVKTYSPDLKVVSREVGYFDRKKACAATARLLQEGQAFDAVFAHNDQMILGVIDAFDAEKQAKRPVFVGFDAIPEALDAVAQHRLDATIAQKPENMGWKAIEAAVKYFRGDMLNKEIFVDLELVTTK</sequence>
<dbReference type="AlphaFoldDB" id="A0A0S6VPR0"/>
<feature type="domain" description="Periplasmic binding protein" evidence="5">
    <location>
        <begin position="312"/>
        <end position="566"/>
    </location>
</feature>
<evidence type="ECO:0000259" key="5">
    <source>
        <dbReference type="Pfam" id="PF13407"/>
    </source>
</evidence>
<evidence type="ECO:0000256" key="4">
    <source>
        <dbReference type="SAM" id="SignalP"/>
    </source>
</evidence>
<feature type="signal peptide" evidence="4">
    <location>
        <begin position="1"/>
        <end position="23"/>
    </location>
</feature>
<proteinExistence type="inferred from homology"/>
<evidence type="ECO:0000313" key="7">
    <source>
        <dbReference type="Proteomes" id="UP000030700"/>
    </source>
</evidence>
<dbReference type="Proteomes" id="UP000030700">
    <property type="component" value="Unassembled WGS sequence"/>
</dbReference>
<evidence type="ECO:0000256" key="2">
    <source>
        <dbReference type="ARBA" id="ARBA00007639"/>
    </source>
</evidence>
<dbReference type="PANTHER" id="PTHR46847">
    <property type="entry name" value="D-ALLOSE-BINDING PERIPLASMIC PROTEIN-RELATED"/>
    <property type="match status" value="1"/>
</dbReference>
<evidence type="ECO:0000256" key="1">
    <source>
        <dbReference type="ARBA" id="ARBA00004196"/>
    </source>
</evidence>
<feature type="chain" id="PRO_5006631394" evidence="4">
    <location>
        <begin position="24"/>
        <end position="583"/>
    </location>
</feature>
<keyword evidence="7" id="KW-1185">Reference proteome</keyword>